<dbReference type="Gene3D" id="3.30.910.20">
    <property type="entry name" value="Skp domain"/>
    <property type="match status" value="1"/>
</dbReference>
<name>A0A2Z3L9E1_9BACT</name>
<evidence type="ECO:0000313" key="7">
    <source>
        <dbReference type="Proteomes" id="UP000245872"/>
    </source>
</evidence>
<protein>
    <submittedName>
        <fullName evidence="6">Chaperone protein Skp</fullName>
    </submittedName>
</protein>
<dbReference type="SUPFAM" id="SSF111384">
    <property type="entry name" value="OmpH-like"/>
    <property type="match status" value="1"/>
</dbReference>
<dbReference type="KEGG" id="cher:DK880_00676"/>
<accession>A0A2Z3L9E1</accession>
<keyword evidence="3" id="KW-0175">Coiled coil</keyword>
<evidence type="ECO:0000256" key="4">
    <source>
        <dbReference type="SAM" id="MobiDB-lite"/>
    </source>
</evidence>
<feature type="region of interest" description="Disordered" evidence="4">
    <location>
        <begin position="194"/>
        <end position="215"/>
    </location>
</feature>
<keyword evidence="2 5" id="KW-0732">Signal</keyword>
<evidence type="ECO:0000256" key="5">
    <source>
        <dbReference type="SAM" id="SignalP"/>
    </source>
</evidence>
<dbReference type="GO" id="GO:0051082">
    <property type="term" value="F:unfolded protein binding"/>
    <property type="evidence" value="ECO:0007669"/>
    <property type="project" value="InterPro"/>
</dbReference>
<comment type="similarity">
    <text evidence="1">Belongs to the Skp family.</text>
</comment>
<feature type="chain" id="PRO_5016376551" evidence="5">
    <location>
        <begin position="22"/>
        <end position="215"/>
    </location>
</feature>
<feature type="coiled-coil region" evidence="3">
    <location>
        <begin position="67"/>
        <end position="94"/>
    </location>
</feature>
<evidence type="ECO:0000313" key="6">
    <source>
        <dbReference type="EMBL" id="AWN81989.1"/>
    </source>
</evidence>
<dbReference type="PANTHER" id="PTHR35089:SF1">
    <property type="entry name" value="CHAPERONE PROTEIN SKP"/>
    <property type="match status" value="1"/>
</dbReference>
<dbReference type="PANTHER" id="PTHR35089">
    <property type="entry name" value="CHAPERONE PROTEIN SKP"/>
    <property type="match status" value="1"/>
</dbReference>
<organism evidence="6 7">
    <name type="scientific">Candidatus Cardinium hertigii</name>
    <dbReference type="NCBI Taxonomy" id="247481"/>
    <lineage>
        <taxon>Bacteria</taxon>
        <taxon>Pseudomonadati</taxon>
        <taxon>Bacteroidota</taxon>
        <taxon>Cytophagia</taxon>
        <taxon>Cytophagales</taxon>
        <taxon>Amoebophilaceae</taxon>
        <taxon>Candidatus Cardinium</taxon>
    </lineage>
</organism>
<proteinExistence type="inferred from homology"/>
<reference evidence="6 7" key="1">
    <citation type="submission" date="2018-05" db="EMBL/GenBank/DDBJ databases">
        <title>Candidatus Cardinium hertigii Genome Assembly.</title>
        <authorList>
            <person name="Showmaker K.C."/>
            <person name="Walden K.O."/>
            <person name="Fields C.J."/>
            <person name="Lambert K.N."/>
            <person name="Hudson M.E."/>
        </authorList>
    </citation>
    <scope>NUCLEOTIDE SEQUENCE [LARGE SCALE GENOMIC DNA]</scope>
    <source>
        <strain evidence="7">cHgTN10</strain>
    </source>
</reference>
<dbReference type="Proteomes" id="UP000245872">
    <property type="component" value="Chromosome"/>
</dbReference>
<dbReference type="Pfam" id="PF03938">
    <property type="entry name" value="OmpH"/>
    <property type="match status" value="1"/>
</dbReference>
<evidence type="ECO:0000256" key="1">
    <source>
        <dbReference type="ARBA" id="ARBA00009091"/>
    </source>
</evidence>
<feature type="compositionally biased region" description="Basic and acidic residues" evidence="4">
    <location>
        <begin position="198"/>
        <end position="215"/>
    </location>
</feature>
<sequence precursor="true">MNYKFLSFLVLIICMRTSVKADVAPEAAPKAAAVLKIGYVDVGYVLEQLPEAKKRVMDLTSFDKQMENQVKSKHKEFQEKMASFQEEKDKLTQAQQNQRHAELTKLQEAVQELCMTASHKIQQKHHELMEPLHARMREVIRKVAEEGSYTFVFSKEASGIKESVLLFAQKSFDLSELVLERLKKEAPLVVEAKPPVVGDRKDTKAPAKAATEKKK</sequence>
<dbReference type="AlphaFoldDB" id="A0A2Z3L9E1"/>
<dbReference type="RefSeq" id="WP_109997391.1">
    <property type="nucleotide sequence ID" value="NZ_CP029619.1"/>
</dbReference>
<dbReference type="GO" id="GO:0005829">
    <property type="term" value="C:cytosol"/>
    <property type="evidence" value="ECO:0007669"/>
    <property type="project" value="TreeGrafter"/>
</dbReference>
<dbReference type="InterPro" id="IPR024930">
    <property type="entry name" value="Skp_dom_sf"/>
</dbReference>
<keyword evidence="7" id="KW-1185">Reference proteome</keyword>
<evidence type="ECO:0000256" key="2">
    <source>
        <dbReference type="ARBA" id="ARBA00022729"/>
    </source>
</evidence>
<feature type="signal peptide" evidence="5">
    <location>
        <begin position="1"/>
        <end position="21"/>
    </location>
</feature>
<dbReference type="InterPro" id="IPR005632">
    <property type="entry name" value="Chaperone_Skp"/>
</dbReference>
<dbReference type="SMART" id="SM00935">
    <property type="entry name" value="OmpH"/>
    <property type="match status" value="1"/>
</dbReference>
<dbReference type="EMBL" id="CP029619">
    <property type="protein sequence ID" value="AWN81989.1"/>
    <property type="molecule type" value="Genomic_DNA"/>
</dbReference>
<dbReference type="GO" id="GO:0050821">
    <property type="term" value="P:protein stabilization"/>
    <property type="evidence" value="ECO:0007669"/>
    <property type="project" value="TreeGrafter"/>
</dbReference>
<evidence type="ECO:0000256" key="3">
    <source>
        <dbReference type="SAM" id="Coils"/>
    </source>
</evidence>
<gene>
    <name evidence="6" type="primary">skp</name>
    <name evidence="6" type="ORF">DK880_00676</name>
</gene>
<dbReference type="OrthoDB" id="1493480at2"/>